<protein>
    <submittedName>
        <fullName evidence="1">Uncharacterized protein</fullName>
    </submittedName>
</protein>
<reference evidence="2" key="1">
    <citation type="submission" date="2024-04" db="EMBL/GenBank/DDBJ databases">
        <title>Salinicola lusitanus LLJ914,a marine bacterium isolated from the Okinawa Trough.</title>
        <authorList>
            <person name="Li J."/>
        </authorList>
    </citation>
    <scope>NUCLEOTIDE SEQUENCE [LARGE SCALE GENOMIC DNA]</scope>
</reference>
<keyword evidence="2" id="KW-1185">Reference proteome</keyword>
<dbReference type="AlphaFoldDB" id="A0AAW0MP28"/>
<sequence>MNHRHRLNLSLSSGRASVLQCKQQRWKWSKAADPSSFEARVLSLCEQMMSQSCWSSGSDLDHSKNSRGMTLLHLAAAQGLHRAHPHAEEMAVRDTTPQTNTLLNSFRIQKVQNIEGNRYNQQRVLFEVMACL</sequence>
<proteinExistence type="predicted"/>
<name>A0AAW0MP28_9GOBI</name>
<comment type="caution">
    <text evidence="1">The sequence shown here is derived from an EMBL/GenBank/DDBJ whole genome shotgun (WGS) entry which is preliminary data.</text>
</comment>
<gene>
    <name evidence="1" type="ORF">WMY93_033045</name>
</gene>
<evidence type="ECO:0000313" key="2">
    <source>
        <dbReference type="Proteomes" id="UP001460270"/>
    </source>
</evidence>
<evidence type="ECO:0000313" key="1">
    <source>
        <dbReference type="EMBL" id="KAK7880310.1"/>
    </source>
</evidence>
<accession>A0AAW0MP28</accession>
<dbReference type="Proteomes" id="UP001460270">
    <property type="component" value="Unassembled WGS sequence"/>
</dbReference>
<dbReference type="EMBL" id="JBBPFD010000116">
    <property type="protein sequence ID" value="KAK7880310.1"/>
    <property type="molecule type" value="Genomic_DNA"/>
</dbReference>
<organism evidence="1 2">
    <name type="scientific">Mugilogobius chulae</name>
    <name type="common">yellowstripe goby</name>
    <dbReference type="NCBI Taxonomy" id="88201"/>
    <lineage>
        <taxon>Eukaryota</taxon>
        <taxon>Metazoa</taxon>
        <taxon>Chordata</taxon>
        <taxon>Craniata</taxon>
        <taxon>Vertebrata</taxon>
        <taxon>Euteleostomi</taxon>
        <taxon>Actinopterygii</taxon>
        <taxon>Neopterygii</taxon>
        <taxon>Teleostei</taxon>
        <taxon>Neoteleostei</taxon>
        <taxon>Acanthomorphata</taxon>
        <taxon>Gobiaria</taxon>
        <taxon>Gobiiformes</taxon>
        <taxon>Gobioidei</taxon>
        <taxon>Gobiidae</taxon>
        <taxon>Gobionellinae</taxon>
        <taxon>Mugilogobius</taxon>
    </lineage>
</organism>